<feature type="domain" description="Thioredoxin" evidence="3">
    <location>
        <begin position="11"/>
        <end position="157"/>
    </location>
</feature>
<dbReference type="Pfam" id="PF13899">
    <property type="entry name" value="Thioredoxin_7"/>
    <property type="match status" value="1"/>
</dbReference>
<protein>
    <submittedName>
        <fullName evidence="4">Thioredoxin-like protein</fullName>
    </submittedName>
</protein>
<organism evidence="4 5">
    <name type="scientific">Mesonia algae</name>
    <dbReference type="NCBI Taxonomy" id="213248"/>
    <lineage>
        <taxon>Bacteria</taxon>
        <taxon>Pseudomonadati</taxon>
        <taxon>Bacteroidota</taxon>
        <taxon>Flavobacteriia</taxon>
        <taxon>Flavobacteriales</taxon>
        <taxon>Flavobacteriaceae</taxon>
        <taxon>Mesonia</taxon>
    </lineage>
</organism>
<dbReference type="SUPFAM" id="SSF52833">
    <property type="entry name" value="Thioredoxin-like"/>
    <property type="match status" value="1"/>
</dbReference>
<comment type="caution">
    <text evidence="4">The sequence shown here is derived from an EMBL/GenBank/DDBJ whole genome shotgun (WGS) entry which is preliminary data.</text>
</comment>
<evidence type="ECO:0000259" key="3">
    <source>
        <dbReference type="PROSITE" id="PS51352"/>
    </source>
</evidence>
<keyword evidence="5" id="KW-1185">Reference proteome</keyword>
<dbReference type="EMBL" id="QKYV01000001">
    <property type="protein sequence ID" value="PZW44055.1"/>
    <property type="molecule type" value="Genomic_DNA"/>
</dbReference>
<evidence type="ECO:0000313" key="5">
    <source>
        <dbReference type="Proteomes" id="UP000249542"/>
    </source>
</evidence>
<gene>
    <name evidence="4" type="ORF">LX95_00385</name>
</gene>
<dbReference type="Gene3D" id="3.40.30.10">
    <property type="entry name" value="Glutaredoxin"/>
    <property type="match status" value="1"/>
</dbReference>
<dbReference type="RefSeq" id="WP_111539726.1">
    <property type="nucleotide sequence ID" value="NZ_QKYV01000001.1"/>
</dbReference>
<dbReference type="InterPro" id="IPR036249">
    <property type="entry name" value="Thioredoxin-like_sf"/>
</dbReference>
<name>A0A2W7IG10_9FLAO</name>
<dbReference type="InterPro" id="IPR013766">
    <property type="entry name" value="Thioredoxin_domain"/>
</dbReference>
<dbReference type="InterPro" id="IPR051099">
    <property type="entry name" value="AGR/TXD"/>
</dbReference>
<keyword evidence="1" id="KW-0732">Signal</keyword>
<sequence>MKTKYSILLIFLLGLFYPLRAQQNQEINWLTWEELDRALEENPKPVFIFFHAEWCAYCKKIEREIFTKEKVIEKLNKKYYAVEMDVETEDTIHFDGQKFSNIQSKTKRNGVHQLPLLLASRKNIPFSLPVTLIFDKDFRLQTRVFEYYTTKKLLQLL</sequence>
<dbReference type="Proteomes" id="UP000249542">
    <property type="component" value="Unassembled WGS sequence"/>
</dbReference>
<evidence type="ECO:0000313" key="4">
    <source>
        <dbReference type="EMBL" id="PZW44055.1"/>
    </source>
</evidence>
<accession>A0A2W7IG10</accession>
<dbReference type="PANTHER" id="PTHR15337">
    <property type="entry name" value="ANTERIOR GRADIENT PROTEIN-RELATED"/>
    <property type="match status" value="1"/>
</dbReference>
<dbReference type="InterPro" id="IPR017937">
    <property type="entry name" value="Thioredoxin_CS"/>
</dbReference>
<dbReference type="AlphaFoldDB" id="A0A2W7IG10"/>
<dbReference type="PROSITE" id="PS51352">
    <property type="entry name" value="THIOREDOXIN_2"/>
    <property type="match status" value="1"/>
</dbReference>
<evidence type="ECO:0000256" key="2">
    <source>
        <dbReference type="ARBA" id="ARBA00023284"/>
    </source>
</evidence>
<reference evidence="4 5" key="1">
    <citation type="submission" date="2018-06" db="EMBL/GenBank/DDBJ databases">
        <title>Genomic Encyclopedia of Archaeal and Bacterial Type Strains, Phase II (KMG-II): from individual species to whole genera.</title>
        <authorList>
            <person name="Goeker M."/>
        </authorList>
    </citation>
    <scope>NUCLEOTIDE SEQUENCE [LARGE SCALE GENOMIC DNA]</scope>
    <source>
        <strain evidence="4 5">DSM 15361</strain>
    </source>
</reference>
<dbReference type="PROSITE" id="PS00194">
    <property type="entry name" value="THIOREDOXIN_1"/>
    <property type="match status" value="1"/>
</dbReference>
<proteinExistence type="predicted"/>
<evidence type="ECO:0000256" key="1">
    <source>
        <dbReference type="ARBA" id="ARBA00022729"/>
    </source>
</evidence>
<dbReference type="PANTHER" id="PTHR15337:SF11">
    <property type="entry name" value="THIOREDOXIN DOMAIN-CONTAINING PROTEIN"/>
    <property type="match status" value="1"/>
</dbReference>
<keyword evidence="2" id="KW-0676">Redox-active center</keyword>